<reference evidence="8 9" key="1">
    <citation type="journal article" date="2013" name="PLoS ONE">
        <title>Genomic analysis of Melioribacter roseus, facultatively anaerobic organotrophic bacterium representing a novel deep lineage within Bacteriodetes/Chlorobi group.</title>
        <authorList>
            <person name="Kadnikov V.V."/>
            <person name="Mardanov A.V."/>
            <person name="Podosokorskaya O.A."/>
            <person name="Gavrilov S.N."/>
            <person name="Kublanov I.V."/>
            <person name="Beletsky A.V."/>
            <person name="Bonch-Osmolovskaya E.A."/>
            <person name="Ravin N.V."/>
        </authorList>
    </citation>
    <scope>NUCLEOTIDE SEQUENCE [LARGE SCALE GENOMIC DNA]</scope>
    <source>
        <strain evidence="9">JCM 17771 / P3M-2</strain>
    </source>
</reference>
<sequence length="265" mass="29981">MTTNILIKDFILFIFVFMRIGGLIFAAPVLSFKGFPVLARIFLAIVIAYIVFFTLNKSNVNIDLDLTNQSGLTTLFFYSIRELLTGLILGYAMNFIFWAVSYAGHYIGFDMGLMLAEALNPVQEIQTNIVGQFLYYSALMIFILINGHHYLISGLTASFSVVPIGKYVINEPVYTLLIKYSFLVFTIAIKIASPIIVSFFLVHLAESIIARVIPNMQIIYITQPLKSLLGIFMILSLIPFYVYVLKNLLEGYEYKLLDLIRAMGQ</sequence>
<evidence type="ECO:0000256" key="6">
    <source>
        <dbReference type="ARBA" id="ARBA00023136"/>
    </source>
</evidence>
<keyword evidence="6 7" id="KW-0472">Membrane</keyword>
<gene>
    <name evidence="8" type="ordered locus">MROS_2145</name>
</gene>
<dbReference type="eggNOG" id="COG1684">
    <property type="taxonomic scope" value="Bacteria"/>
</dbReference>
<keyword evidence="8" id="KW-0966">Cell projection</keyword>
<evidence type="ECO:0000256" key="3">
    <source>
        <dbReference type="ARBA" id="ARBA00022475"/>
    </source>
</evidence>
<keyword evidence="8" id="KW-0969">Cilium</keyword>
<dbReference type="HOGENOM" id="CLU_063626_2_1_10"/>
<feature type="transmembrane region" description="Helical" evidence="7">
    <location>
        <begin position="225"/>
        <end position="244"/>
    </location>
</feature>
<evidence type="ECO:0000256" key="7">
    <source>
        <dbReference type="SAM" id="Phobius"/>
    </source>
</evidence>
<keyword evidence="3" id="KW-1003">Cell membrane</keyword>
<dbReference type="GO" id="GO:0005886">
    <property type="term" value="C:plasma membrane"/>
    <property type="evidence" value="ECO:0007669"/>
    <property type="project" value="UniProtKB-SubCell"/>
</dbReference>
<evidence type="ECO:0000313" key="8">
    <source>
        <dbReference type="EMBL" id="AFN75375.1"/>
    </source>
</evidence>
<organism evidence="8 9">
    <name type="scientific">Melioribacter roseus (strain DSM 23840 / JCM 17771 / VKM B-2668 / P3M-2)</name>
    <dbReference type="NCBI Taxonomy" id="1191523"/>
    <lineage>
        <taxon>Bacteria</taxon>
        <taxon>Pseudomonadati</taxon>
        <taxon>Ignavibacteriota</taxon>
        <taxon>Ignavibacteria</taxon>
        <taxon>Ignavibacteriales</taxon>
        <taxon>Melioribacteraceae</taxon>
        <taxon>Melioribacter</taxon>
    </lineage>
</organism>
<dbReference type="PANTHER" id="PTHR30065">
    <property type="entry name" value="FLAGELLAR BIOSYNTHETIC PROTEIN FLIR"/>
    <property type="match status" value="1"/>
</dbReference>
<dbReference type="STRING" id="1191523.MROS_2145"/>
<evidence type="ECO:0000256" key="1">
    <source>
        <dbReference type="ARBA" id="ARBA00004651"/>
    </source>
</evidence>
<protein>
    <submittedName>
        <fullName evidence="8">Flagellar biosynthetic protein FliR</fullName>
    </submittedName>
</protein>
<comment type="similarity">
    <text evidence="2">Belongs to the FliR/MopE/SpaR family.</text>
</comment>
<dbReference type="PRINTS" id="PR00953">
    <property type="entry name" value="TYPE3IMRPROT"/>
</dbReference>
<keyword evidence="9" id="KW-1185">Reference proteome</keyword>
<feature type="transmembrane region" description="Helical" evidence="7">
    <location>
        <begin position="37"/>
        <end position="55"/>
    </location>
</feature>
<dbReference type="OrthoDB" id="9807748at2"/>
<keyword evidence="8" id="KW-0282">Flagellum</keyword>
<feature type="transmembrane region" description="Helical" evidence="7">
    <location>
        <begin position="125"/>
        <end position="145"/>
    </location>
</feature>
<accession>I6Z873</accession>
<dbReference type="InterPro" id="IPR002010">
    <property type="entry name" value="T3SS_IM_R"/>
</dbReference>
<name>I6Z873_MELRP</name>
<evidence type="ECO:0000256" key="2">
    <source>
        <dbReference type="ARBA" id="ARBA00009772"/>
    </source>
</evidence>
<feature type="transmembrane region" description="Helical" evidence="7">
    <location>
        <begin position="181"/>
        <end position="204"/>
    </location>
</feature>
<dbReference type="KEGG" id="mro:MROS_2145"/>
<dbReference type="GO" id="GO:0006605">
    <property type="term" value="P:protein targeting"/>
    <property type="evidence" value="ECO:0007669"/>
    <property type="project" value="InterPro"/>
</dbReference>
<feature type="transmembrane region" description="Helical" evidence="7">
    <location>
        <begin position="83"/>
        <end position="105"/>
    </location>
</feature>
<feature type="transmembrane region" description="Helical" evidence="7">
    <location>
        <begin position="12"/>
        <end position="31"/>
    </location>
</feature>
<dbReference type="EMBL" id="CP003557">
    <property type="protein sequence ID" value="AFN75375.1"/>
    <property type="molecule type" value="Genomic_DNA"/>
</dbReference>
<evidence type="ECO:0000256" key="4">
    <source>
        <dbReference type="ARBA" id="ARBA00022692"/>
    </source>
</evidence>
<comment type="subcellular location">
    <subcellularLocation>
        <location evidence="1">Cell membrane</location>
        <topology evidence="1">Multi-pass membrane protein</topology>
    </subcellularLocation>
</comment>
<dbReference type="PANTHER" id="PTHR30065:SF1">
    <property type="entry name" value="SURFACE PRESENTATION OF ANTIGENS PROTEIN SPAR"/>
    <property type="match status" value="1"/>
</dbReference>
<evidence type="ECO:0000313" key="9">
    <source>
        <dbReference type="Proteomes" id="UP000009011"/>
    </source>
</evidence>
<evidence type="ECO:0000256" key="5">
    <source>
        <dbReference type="ARBA" id="ARBA00022989"/>
    </source>
</evidence>
<dbReference type="Proteomes" id="UP000009011">
    <property type="component" value="Chromosome"/>
</dbReference>
<dbReference type="RefSeq" id="WP_014856807.1">
    <property type="nucleotide sequence ID" value="NC_018178.1"/>
</dbReference>
<dbReference type="Pfam" id="PF01311">
    <property type="entry name" value="Bac_export_1"/>
    <property type="match status" value="1"/>
</dbReference>
<keyword evidence="4 7" id="KW-0812">Transmembrane</keyword>
<dbReference type="AlphaFoldDB" id="I6Z873"/>
<keyword evidence="5 7" id="KW-1133">Transmembrane helix</keyword>
<proteinExistence type="inferred from homology"/>